<keyword evidence="1" id="KW-0175">Coiled coil</keyword>
<feature type="coiled-coil region" evidence="1">
    <location>
        <begin position="23"/>
        <end position="50"/>
    </location>
</feature>
<sequence length="449" mass="48788">MLCATCLAASPVAAQDATVDERLDRLEALVEGLIERLDAQQGTLNEQQAETAAAAEAVMAETRALQARQEQLAAQIADPTTHEGRGFKVGNTTFAYTGYVKLDAISQRFSGGDVPSSSILRDFLVPGAIPIGGDPSGFDTDFSARQTRFIFKTETDVGAEHSLNSLIELDFMVTDGGNERVSNSFVPRLRQAYITYDNWLFGQTWSTFQNVGALPDSLDFIGTTPGTVFDRQPMVRYTNGGLQIAVEQPETEITSPAGTRVLPGDDNIPDIIARYNFAGDWGSLSAAGIYRNLRITDDDFGTGSDSAAAYGLSLAGKLKVGSRDDFRFMATAGDGLGRYIGLNIVNDAALDPDGDLDPIFTYSGFGAYRHFWSDKLRSTVAASYFKADNPILLTTDQVTDESWNALANLIWSPVDPLTIGIEYMYAERTLEDGQSGNLQKVQISTQYKF</sequence>
<organism evidence="2 3">
    <name type="scientific">Erythrobacter ani</name>
    <dbReference type="NCBI Taxonomy" id="2827235"/>
    <lineage>
        <taxon>Bacteria</taxon>
        <taxon>Pseudomonadati</taxon>
        <taxon>Pseudomonadota</taxon>
        <taxon>Alphaproteobacteria</taxon>
        <taxon>Sphingomonadales</taxon>
        <taxon>Erythrobacteraceae</taxon>
        <taxon>Erythrobacter/Porphyrobacter group</taxon>
        <taxon>Erythrobacter</taxon>
    </lineage>
</organism>
<accession>A0ABS6SIH8</accession>
<reference evidence="2 3" key="1">
    <citation type="submission" date="2021-04" db="EMBL/GenBank/DDBJ databases">
        <authorList>
            <person name="Pira H."/>
            <person name="Risdian C."/>
            <person name="Wink J."/>
        </authorList>
    </citation>
    <scope>NUCLEOTIDE SEQUENCE [LARGE SCALE GENOMIC DNA]</scope>
    <source>
        <strain evidence="2 3">WH131</strain>
    </source>
</reference>
<gene>
    <name evidence="2" type="ORF">KCG45_01355</name>
</gene>
<name>A0ABS6SIH8_9SPHN</name>
<dbReference type="InterPro" id="IPR045748">
    <property type="entry name" value="DcaP"/>
</dbReference>
<evidence type="ECO:0000256" key="1">
    <source>
        <dbReference type="SAM" id="Coils"/>
    </source>
</evidence>
<comment type="caution">
    <text evidence="2">The sequence shown here is derived from an EMBL/GenBank/DDBJ whole genome shotgun (WGS) entry which is preliminary data.</text>
</comment>
<dbReference type="EMBL" id="JAGSPB010000001">
    <property type="protein sequence ID" value="MBV7264820.1"/>
    <property type="molecule type" value="Genomic_DNA"/>
</dbReference>
<evidence type="ECO:0000313" key="2">
    <source>
        <dbReference type="EMBL" id="MBV7264820.1"/>
    </source>
</evidence>
<dbReference type="Pfam" id="PF19577">
    <property type="entry name" value="DcaP"/>
    <property type="match status" value="1"/>
</dbReference>
<dbReference type="Proteomes" id="UP000699975">
    <property type="component" value="Unassembled WGS sequence"/>
</dbReference>
<evidence type="ECO:0000313" key="3">
    <source>
        <dbReference type="Proteomes" id="UP000699975"/>
    </source>
</evidence>
<proteinExistence type="predicted"/>
<protein>
    <submittedName>
        <fullName evidence="2">Porin</fullName>
    </submittedName>
</protein>
<keyword evidence="3" id="KW-1185">Reference proteome</keyword>